<evidence type="ECO:0000313" key="20">
    <source>
        <dbReference type="Proteomes" id="UP000808372"/>
    </source>
</evidence>
<feature type="transmembrane region" description="Helical" evidence="14">
    <location>
        <begin position="2003"/>
        <end position="2023"/>
    </location>
</feature>
<dbReference type="Gene3D" id="3.10.100.10">
    <property type="entry name" value="Mannose-Binding Protein A, subunit A"/>
    <property type="match status" value="1"/>
</dbReference>
<dbReference type="GO" id="GO:0030246">
    <property type="term" value="F:carbohydrate binding"/>
    <property type="evidence" value="ECO:0007669"/>
    <property type="project" value="UniProtKB-KW"/>
</dbReference>
<feature type="compositionally biased region" description="Polar residues" evidence="13">
    <location>
        <begin position="2268"/>
        <end position="2280"/>
    </location>
</feature>
<evidence type="ECO:0000256" key="14">
    <source>
        <dbReference type="SAM" id="Phobius"/>
    </source>
</evidence>
<feature type="transmembrane region" description="Helical" evidence="14">
    <location>
        <begin position="1346"/>
        <end position="1366"/>
    </location>
</feature>
<dbReference type="InterPro" id="IPR000922">
    <property type="entry name" value="Lectin_gal-bd_dom"/>
</dbReference>
<keyword evidence="10" id="KW-0325">Glycoprotein</keyword>
<dbReference type="GO" id="GO:0005262">
    <property type="term" value="F:calcium channel activity"/>
    <property type="evidence" value="ECO:0007669"/>
    <property type="project" value="TreeGrafter"/>
</dbReference>
<dbReference type="Gene3D" id="2.60.60.20">
    <property type="entry name" value="PLAT/LH2 domain"/>
    <property type="match status" value="1"/>
</dbReference>
<feature type="transmembrane region" description="Helical" evidence="14">
    <location>
        <begin position="1138"/>
        <end position="1158"/>
    </location>
</feature>
<feature type="region of interest" description="Disordered" evidence="13">
    <location>
        <begin position="1413"/>
        <end position="1451"/>
    </location>
</feature>
<evidence type="ECO:0000256" key="6">
    <source>
        <dbReference type="ARBA" id="ARBA00022737"/>
    </source>
</evidence>
<evidence type="ECO:0000256" key="12">
    <source>
        <dbReference type="PROSITE-ProRule" id="PRU00152"/>
    </source>
</evidence>
<dbReference type="Proteomes" id="UP000808372">
    <property type="component" value="Chromosome 1"/>
</dbReference>
<keyword evidence="20" id="KW-1185">Reference proteome</keyword>
<dbReference type="InterPro" id="IPR036392">
    <property type="entry name" value="PLAT/LH2_dom_sf"/>
</dbReference>
<dbReference type="Pfam" id="PF01477">
    <property type="entry name" value="PLAT"/>
    <property type="match status" value="1"/>
</dbReference>
<feature type="compositionally biased region" description="Low complexity" evidence="13">
    <location>
        <begin position="1597"/>
        <end position="1620"/>
    </location>
</feature>
<feature type="transmembrane region" description="Helical" evidence="14">
    <location>
        <begin position="1386"/>
        <end position="1408"/>
    </location>
</feature>
<feature type="disulfide bond" evidence="11">
    <location>
        <begin position="1853"/>
        <end position="1866"/>
    </location>
</feature>
<dbReference type="Gene3D" id="1.10.287.70">
    <property type="match status" value="1"/>
</dbReference>
<dbReference type="CTD" id="497373"/>
<proteinExistence type="inferred from homology"/>
<feature type="domain" description="C-type lectin" evidence="15">
    <location>
        <begin position="136"/>
        <end position="259"/>
    </location>
</feature>
<comment type="subcellular location">
    <subcellularLocation>
        <location evidence="1">Membrane</location>
        <topology evidence="1">Multi-pass membrane protein</topology>
    </subcellularLocation>
</comment>
<feature type="transmembrane region" description="Helical" evidence="14">
    <location>
        <begin position="1665"/>
        <end position="1698"/>
    </location>
</feature>
<dbReference type="Pfam" id="PF00059">
    <property type="entry name" value="Lectin_C"/>
    <property type="match status" value="1"/>
</dbReference>
<dbReference type="PRINTS" id="PR01433">
    <property type="entry name" value="POLYCYSTIN2"/>
</dbReference>
<dbReference type="GeneID" id="120052490"/>
<feature type="transmembrane region" description="Helical" evidence="14">
    <location>
        <begin position="1757"/>
        <end position="1779"/>
    </location>
</feature>
<dbReference type="InterPro" id="IPR001304">
    <property type="entry name" value="C-type_lectin-like"/>
</dbReference>
<evidence type="ECO:0000256" key="3">
    <source>
        <dbReference type="ARBA" id="ARBA00022692"/>
    </source>
</evidence>
<feature type="domain" description="REJ" evidence="19">
    <location>
        <begin position="705"/>
        <end position="917"/>
    </location>
</feature>
<protein>
    <submittedName>
        <fullName evidence="21">Polycystic kidney disease protein 1-like 2</fullName>
    </submittedName>
</protein>
<dbReference type="InterPro" id="IPR057244">
    <property type="entry name" value="GAIN_B"/>
</dbReference>
<dbReference type="PROSITE" id="PS50228">
    <property type="entry name" value="SUEL_LECTIN"/>
    <property type="match status" value="1"/>
</dbReference>
<feature type="domain" description="GAIN-B" evidence="17">
    <location>
        <begin position="978"/>
        <end position="1125"/>
    </location>
</feature>
<feature type="compositionally biased region" description="Basic and acidic residues" evidence="13">
    <location>
        <begin position="2253"/>
        <end position="2265"/>
    </location>
</feature>
<dbReference type="InterPro" id="IPR016187">
    <property type="entry name" value="CTDL_fold"/>
</dbReference>
<dbReference type="InterPro" id="IPR043159">
    <property type="entry name" value="Lectin_gal-bd_sf"/>
</dbReference>
<comment type="caution">
    <text evidence="12">Lacks conserved residue(s) required for the propagation of feature annotation.</text>
</comment>
<dbReference type="InterPro" id="IPR046791">
    <property type="entry name" value="Polycystin_dom"/>
</dbReference>
<dbReference type="PROSITE" id="PS50221">
    <property type="entry name" value="GAIN_B"/>
    <property type="match status" value="1"/>
</dbReference>
<dbReference type="InterPro" id="IPR000203">
    <property type="entry name" value="GPS"/>
</dbReference>
<dbReference type="InterPro" id="IPR046338">
    <property type="entry name" value="GAIN_dom_sf"/>
</dbReference>
<dbReference type="SMART" id="SM00303">
    <property type="entry name" value="GPS"/>
    <property type="match status" value="1"/>
</dbReference>
<feature type="compositionally biased region" description="Basic and acidic residues" evidence="13">
    <location>
        <begin position="1413"/>
        <end position="1427"/>
    </location>
</feature>
<dbReference type="RefSeq" id="XP_038855360.1">
    <property type="nucleotide sequence ID" value="XM_038999432.1"/>
</dbReference>
<dbReference type="KEGG" id="snh:120052490"/>
<dbReference type="InterPro" id="IPR014010">
    <property type="entry name" value="REJ_dom"/>
</dbReference>
<evidence type="ECO:0000256" key="13">
    <source>
        <dbReference type="SAM" id="MobiDB-lite"/>
    </source>
</evidence>
<evidence type="ECO:0000256" key="10">
    <source>
        <dbReference type="ARBA" id="ARBA00023180"/>
    </source>
</evidence>
<dbReference type="SUPFAM" id="SSF49723">
    <property type="entry name" value="Lipase/lipooxygenase domain (PLAT/LH2 domain)"/>
    <property type="match status" value="1"/>
</dbReference>
<feature type="region of interest" description="Disordered" evidence="13">
    <location>
        <begin position="1597"/>
        <end position="1625"/>
    </location>
</feature>
<evidence type="ECO:0000259" key="16">
    <source>
        <dbReference type="PROSITE" id="PS50095"/>
    </source>
</evidence>
<dbReference type="PROSITE" id="PS50041">
    <property type="entry name" value="C_TYPE_LECTIN_2"/>
    <property type="match status" value="1"/>
</dbReference>
<feature type="transmembrane region" description="Helical" evidence="14">
    <location>
        <begin position="1631"/>
        <end position="1653"/>
    </location>
</feature>
<feature type="region of interest" description="Disordered" evidence="13">
    <location>
        <begin position="1"/>
        <end position="35"/>
    </location>
</feature>
<keyword evidence="8 14" id="KW-0472">Membrane</keyword>
<dbReference type="InterPro" id="IPR051223">
    <property type="entry name" value="Polycystin"/>
</dbReference>
<dbReference type="CDD" id="cd01752">
    <property type="entry name" value="PLAT_polycystin"/>
    <property type="match status" value="1"/>
</dbReference>
<keyword evidence="7 14" id="KW-1133">Transmembrane helix</keyword>
<feature type="region of interest" description="Disordered" evidence="13">
    <location>
        <begin position="2253"/>
        <end position="2280"/>
    </location>
</feature>
<dbReference type="GO" id="GO:0005509">
    <property type="term" value="F:calcium ion binding"/>
    <property type="evidence" value="ECO:0007669"/>
    <property type="project" value="InterPro"/>
</dbReference>
<evidence type="ECO:0000259" key="18">
    <source>
        <dbReference type="PROSITE" id="PS50228"/>
    </source>
</evidence>
<dbReference type="GO" id="GO:0016020">
    <property type="term" value="C:membrane"/>
    <property type="evidence" value="ECO:0007669"/>
    <property type="project" value="UniProtKB-SubCell"/>
</dbReference>
<evidence type="ECO:0000256" key="7">
    <source>
        <dbReference type="ARBA" id="ARBA00022989"/>
    </source>
</evidence>
<accession>A0A8U0R5B2</accession>
<dbReference type="PANTHER" id="PTHR10877:SF134">
    <property type="entry name" value="POLYCYSTIN-1-LIKE PROTEIN 2"/>
    <property type="match status" value="1"/>
</dbReference>
<evidence type="ECO:0000256" key="5">
    <source>
        <dbReference type="ARBA" id="ARBA00022734"/>
    </source>
</evidence>
<feature type="domain" description="PLAT" evidence="16">
    <location>
        <begin position="1183"/>
        <end position="1300"/>
    </location>
</feature>
<evidence type="ECO:0000259" key="17">
    <source>
        <dbReference type="PROSITE" id="PS50221"/>
    </source>
</evidence>
<dbReference type="PANTHER" id="PTHR10877">
    <property type="entry name" value="POLYCYSTIN FAMILY MEMBER"/>
    <property type="match status" value="1"/>
</dbReference>
<dbReference type="SUPFAM" id="SSF56436">
    <property type="entry name" value="C-type lectin-like"/>
    <property type="match status" value="1"/>
</dbReference>
<dbReference type="FunFam" id="1.10.287.70:FF:000086">
    <property type="entry name" value="Polycystic kidney disease 2"/>
    <property type="match status" value="1"/>
</dbReference>
<keyword evidence="6" id="KW-0677">Repeat</keyword>
<feature type="domain" description="SUEL-type lectin" evidence="18">
    <location>
        <begin position="267"/>
        <end position="359"/>
    </location>
</feature>
<dbReference type="Gene3D" id="2.60.220.50">
    <property type="match status" value="1"/>
</dbReference>
<dbReference type="OrthoDB" id="10264154at2759"/>
<dbReference type="Pfam" id="PF02140">
    <property type="entry name" value="SUEL_Lectin"/>
    <property type="match status" value="1"/>
</dbReference>
<sequence>MVPPPVPLIAAPPSSIGVGSEVLGDGTDGPRSLRPREANRLSNWMDRSTSWSRWMIENRPEAAGEIFVVVQRRAFSSPDGVGPDQCFSSQTRDEGAHSLASRGGRLNSCQVEFQLDLSCAEDEIAPLSCPEYQEGFDGSCYEFVGLPRSRSFLSAQGWCERGGGHLAFILNDETQQFLQKHLQPEQDWWLGLAPASPNLTLDSAAAEGPLSWLDGSDVSYSNWVNDPDPGAGCGHILRSSGFQWEATSNCSQELHFICQFESGRSIACADHNATLLCGSGQVIEIDDSFYGRKTVHYCRTSPASSATSTQEECSWIDVVDSVTGDCHGLQACQATADVASFGEPCPGLGSYLSVEYSCKDGLHLLMSKLAAVFDNVSITVKWLLHPFQGNLTCTLSAGDGHNIDPYSPEELESSVVHKYTRPGVFIVGVECTTSEWHVTAQKAITIQEPIGEFGVIKCYSVNQSTDGANCKALYGSPLQIQVEVEAGTNVTYKIHRGEMLVANSSAVRGIVPHNITVGPEVEQQLGSGCHQLTLHASNGVSVLGVSTELQVCLLEPVEGLLGSVMAEEGECPDSDLYVSVSLDRGAPVQLLFQVSGANDSISETRDMQNRSMQVYNISTTIQDKHLRCSYGNEVKSIFLPLGNKSYNYSLSVVVTLTNGDRKTNATITTEVWPANSSSSVENLQSVVDNTVAQLQQQGLLTGETLGQMFKSVSDILNKGSSEDQKGAREELREQMLSTMTAVLKNVPNNTPQEVQLTARAVAGITKRREEVNSAAQLEASSLVADLSSSLLYMNVSEHGGEEMVQAATPIVEAASNILGVSSNASTQRKVSKILLNSMDNVQSALLNGKKVGQEPAIIKSPEISVYANRMSPNSIQMQSINIPDSSSASFSFPHLGADVLSPEEPVDVRMLSFEKNPYSWSEGGNVSGAMGSVTLTRQDGSAIPVENLSEEIEILLPRLEGGQVNSTILDLGNYSTLMIDVPSPDITLVLKMEPSEDIPFVLLLGYKDYPKDKQYIAKTQMPHQGNSQERYTWVLGPNDLTGKVGVHYLVVRPIVEAGVKSVNATVTVTSIAAQCKYWNETLSTWSEDGCRVGPLTTSLVTQCLCNHLTFFGSSFFVMPNLVDVSRTAELFATFSDNPVVVCFVCAIFIAYLLVVVWARRKDIQDIAKVKVTLLEDNDPLAEYRYILNISTGHRRGASTSSQVTVTLLGMEGESEPHHLTDPDKPVFERGAVDTFLLTTPFSLGELQSIRLWHDNSGGHPAWYINKVTVQDLETGQKWHFLCHSWLAIDMGQCILDKVFPVASDTDLKKFSNLFFMKTAKDFRDGHIWFSVISRPPTSTFTCVQRVSCCFSLLLCTMLTSIMFWGIPTDPSEQTMDLGHIEFTWQQVMIGVQSSIIMFPINLLIVSIFRNTRPRETKPGKPKAEVSKQGKTGRVTPSQPPSPQRERELTPDTVIKDIKKIAQSLSKAMKSPIPRLELEMKPGQQTDINTLLSLVEDIIRQQNRAGGEFYTDASKKEGSLILSLGVANLQESSLCGSPEKTGDGRQKRSTNSQYLYRQLRHVEKELSLLGPSRFPNPDSYCRAVQQVQGMRGLLESHLSSSSLGGDQLSQSPSPAESSEGDSSSKKQGGLPWWFVFIGWILVLATSGVSGYFTMMYGLTYGKDRSISWLISMVVSFFESLFITQPLKVLGFAAFFALVLKKVDQEEYGDAKFEGELRNPDDPDAVRAVRRDSTCSFYQPPPPTDIERMRSNKIKEQKVFALIKEILTYMGFMWMLLLVAYGQRDPNAYFLTQHIRQSFSQGISDSMSHKDVFTWANNSLLSNLFGEYPGFITDGNSKLVGNARLRQVRVQKNSCRIARSMRQAVPDCHAPYSWEVEDMGSYGPGWDRSVSENTSKTLRSPWQYQTQARLRAQPIWGSVVLYRGGGFVVDLGPESQNASSTLQYLFDNTWLDMFTRAVFVEFTVYNANVNLFCTVTLMLETTAVGAFQFRSELQSVRLYQSTGGLHIFVMASEVIYFLFILYYMYVQGKLMKQQKWAYFKTKWNLLELAIILLSWSALSVFIKRTLLGNRDMEYYHNHKDQFASFHETATADAVLGYLIAFLVLLATVKLWHLLRLNPKLHMITATLQRAWTDISGFLVVITIMFLAYSIASYLMYGWKLYSYRTLLDAALTMVSLQLGIFNYDEVLDYNPVLGAFLIGSCIIFMTFVVLNLFISVILVAFTQEQIHHKPSEEEEIVDLMLMKLCSLFGIKMKKEEKEDGDSPKEDGMTASATNKGFSTISS</sequence>
<dbReference type="Pfam" id="PF01825">
    <property type="entry name" value="GPS"/>
    <property type="match status" value="1"/>
</dbReference>
<dbReference type="GO" id="GO:0050982">
    <property type="term" value="P:detection of mechanical stimulus"/>
    <property type="evidence" value="ECO:0007669"/>
    <property type="project" value="TreeGrafter"/>
</dbReference>
<gene>
    <name evidence="21" type="primary">pkd1l2a</name>
</gene>
<organism evidence="20 21">
    <name type="scientific">Salvelinus namaycush</name>
    <name type="common">Lake trout</name>
    <name type="synonym">Salmo namaycush</name>
    <dbReference type="NCBI Taxonomy" id="8040"/>
    <lineage>
        <taxon>Eukaryota</taxon>
        <taxon>Metazoa</taxon>
        <taxon>Chordata</taxon>
        <taxon>Craniata</taxon>
        <taxon>Vertebrata</taxon>
        <taxon>Euteleostomi</taxon>
        <taxon>Actinopterygii</taxon>
        <taxon>Neopterygii</taxon>
        <taxon>Teleostei</taxon>
        <taxon>Protacanthopterygii</taxon>
        <taxon>Salmoniformes</taxon>
        <taxon>Salmonidae</taxon>
        <taxon>Salmoninae</taxon>
        <taxon>Salvelinus</taxon>
    </lineage>
</organism>
<evidence type="ECO:0000256" key="8">
    <source>
        <dbReference type="ARBA" id="ARBA00023136"/>
    </source>
</evidence>
<feature type="transmembrane region" description="Helical" evidence="14">
    <location>
        <begin position="2132"/>
        <end position="2154"/>
    </location>
</feature>
<dbReference type="CDD" id="cd22831">
    <property type="entry name" value="Gal_Rha_Lectin_PKD1L2"/>
    <property type="match status" value="1"/>
</dbReference>
<keyword evidence="4" id="KW-0732">Signal</keyword>
<dbReference type="InterPro" id="IPR016186">
    <property type="entry name" value="C-type_lectin-like/link_sf"/>
</dbReference>
<keyword evidence="9" id="KW-1015">Disulfide bond</keyword>
<dbReference type="PROSITE" id="PS51111">
    <property type="entry name" value="REJ"/>
    <property type="match status" value="1"/>
</dbReference>
<evidence type="ECO:0000256" key="11">
    <source>
        <dbReference type="PIRSR" id="PIRSR603915-2"/>
    </source>
</evidence>
<feature type="transmembrane region" description="Helical" evidence="14">
    <location>
        <begin position="2092"/>
        <end position="2112"/>
    </location>
</feature>
<dbReference type="InterPro" id="IPR042060">
    <property type="entry name" value="PLAT_polycystin1"/>
</dbReference>
<evidence type="ECO:0000259" key="15">
    <source>
        <dbReference type="PROSITE" id="PS50041"/>
    </source>
</evidence>
<dbReference type="Gene3D" id="2.60.120.740">
    <property type="match status" value="1"/>
</dbReference>
<dbReference type="CDD" id="cd00037">
    <property type="entry name" value="CLECT"/>
    <property type="match status" value="1"/>
</dbReference>
<evidence type="ECO:0000256" key="2">
    <source>
        <dbReference type="ARBA" id="ARBA00007200"/>
    </source>
</evidence>
<dbReference type="InterPro" id="IPR013122">
    <property type="entry name" value="PKD1_2_channel"/>
</dbReference>
<comment type="similarity">
    <text evidence="2">Belongs to the polycystin family.</text>
</comment>
<evidence type="ECO:0000256" key="4">
    <source>
        <dbReference type="ARBA" id="ARBA00022729"/>
    </source>
</evidence>
<evidence type="ECO:0000259" key="19">
    <source>
        <dbReference type="PROSITE" id="PS51111"/>
    </source>
</evidence>
<name>A0A8U0R5B2_SALNM</name>
<reference evidence="21" key="1">
    <citation type="submission" date="2025-08" db="UniProtKB">
        <authorList>
            <consortium name="RefSeq"/>
        </authorList>
    </citation>
    <scope>IDENTIFICATION</scope>
    <source>
        <tissue evidence="21">White muscle</tissue>
    </source>
</reference>
<feature type="transmembrane region" description="Helical" evidence="14">
    <location>
        <begin position="2190"/>
        <end position="2219"/>
    </location>
</feature>
<feature type="transmembrane region" description="Helical" evidence="14">
    <location>
        <begin position="2043"/>
        <end position="2060"/>
    </location>
</feature>
<keyword evidence="3 14" id="KW-0812">Transmembrane</keyword>
<evidence type="ECO:0000256" key="1">
    <source>
        <dbReference type="ARBA" id="ARBA00004141"/>
    </source>
</evidence>
<dbReference type="SMART" id="SM00034">
    <property type="entry name" value="CLECT"/>
    <property type="match status" value="1"/>
</dbReference>
<dbReference type="InterPro" id="IPR003915">
    <property type="entry name" value="PKD_2"/>
</dbReference>
<keyword evidence="5" id="KW-0430">Lectin</keyword>
<dbReference type="Pfam" id="PF08016">
    <property type="entry name" value="PKD_channel"/>
    <property type="match status" value="1"/>
</dbReference>
<dbReference type="PROSITE" id="PS50095">
    <property type="entry name" value="PLAT"/>
    <property type="match status" value="1"/>
</dbReference>
<dbReference type="Pfam" id="PF20519">
    <property type="entry name" value="Polycystin_dom"/>
    <property type="match status" value="1"/>
</dbReference>
<dbReference type="FunFam" id="2.60.60.20:FF:000008">
    <property type="entry name" value="Polycystic kidney disease 1-like 2, isoform CRA_a"/>
    <property type="match status" value="1"/>
</dbReference>
<evidence type="ECO:0000313" key="21">
    <source>
        <dbReference type="RefSeq" id="XP_038855360.1"/>
    </source>
</evidence>
<dbReference type="SMART" id="SM00308">
    <property type="entry name" value="LH2"/>
    <property type="match status" value="1"/>
</dbReference>
<evidence type="ECO:0000256" key="9">
    <source>
        <dbReference type="ARBA" id="ARBA00023157"/>
    </source>
</evidence>
<dbReference type="InterPro" id="IPR001024">
    <property type="entry name" value="PLAT/LH2_dom"/>
</dbReference>